<dbReference type="AlphaFoldDB" id="A0A556V550"/>
<evidence type="ECO:0000256" key="9">
    <source>
        <dbReference type="ARBA" id="ARBA00022989"/>
    </source>
</evidence>
<evidence type="ECO:0000256" key="2">
    <source>
        <dbReference type="ARBA" id="ARBA00004251"/>
    </source>
</evidence>
<dbReference type="FunFam" id="2.60.40.60:FF:000004">
    <property type="entry name" value="Protocadherin 1 gamma 2"/>
    <property type="match status" value="1"/>
</dbReference>
<dbReference type="Pfam" id="PF08266">
    <property type="entry name" value="Cadherin_2"/>
    <property type="match status" value="1"/>
</dbReference>
<feature type="domain" description="Cadherin" evidence="15">
    <location>
        <begin position="241"/>
        <end position="345"/>
    </location>
</feature>
<keyword evidence="5 14" id="KW-0732">Signal</keyword>
<dbReference type="GO" id="GO:0009653">
    <property type="term" value="P:anatomical structure morphogenesis"/>
    <property type="evidence" value="ECO:0007669"/>
    <property type="project" value="UniProtKB-ARBA"/>
</dbReference>
<evidence type="ECO:0000256" key="7">
    <source>
        <dbReference type="ARBA" id="ARBA00022837"/>
    </source>
</evidence>
<keyword evidence="8" id="KW-0130">Cell adhesion</keyword>
<keyword evidence="17" id="KW-1185">Reference proteome</keyword>
<evidence type="ECO:0000256" key="11">
    <source>
        <dbReference type="ARBA" id="ARBA00023180"/>
    </source>
</evidence>
<feature type="signal peptide" evidence="14">
    <location>
        <begin position="1"/>
        <end position="28"/>
    </location>
</feature>
<evidence type="ECO:0000256" key="1">
    <source>
        <dbReference type="ARBA" id="ARBA00003436"/>
    </source>
</evidence>
<evidence type="ECO:0000256" key="6">
    <source>
        <dbReference type="ARBA" id="ARBA00022737"/>
    </source>
</evidence>
<dbReference type="CDD" id="cd11304">
    <property type="entry name" value="Cadherin_repeat"/>
    <property type="match status" value="6"/>
</dbReference>
<keyword evidence="10 13" id="KW-0472">Membrane</keyword>
<dbReference type="FunFam" id="2.60.40.60:FF:000001">
    <property type="entry name" value="Protocadherin alpha 2"/>
    <property type="match status" value="1"/>
</dbReference>
<name>A0A556V550_BAGYA</name>
<feature type="transmembrane region" description="Helical" evidence="13">
    <location>
        <begin position="685"/>
        <end position="710"/>
    </location>
</feature>
<dbReference type="FunFam" id="2.60.40.60:FF:000006">
    <property type="entry name" value="Protocadherin alpha 2"/>
    <property type="match status" value="1"/>
</dbReference>
<gene>
    <name evidence="16" type="ORF">Baya_13231</name>
</gene>
<dbReference type="GO" id="GO:0007156">
    <property type="term" value="P:homophilic cell adhesion via plasma membrane adhesion molecules"/>
    <property type="evidence" value="ECO:0007669"/>
    <property type="project" value="InterPro"/>
</dbReference>
<reference evidence="16 17" key="1">
    <citation type="journal article" date="2019" name="Genome Biol. Evol.">
        <title>Whole-Genome Sequencing of the Giant Devil Catfish, Bagarius yarrelli.</title>
        <authorList>
            <person name="Jiang W."/>
            <person name="Lv Y."/>
            <person name="Cheng L."/>
            <person name="Yang K."/>
            <person name="Chao B."/>
            <person name="Wang X."/>
            <person name="Li Y."/>
            <person name="Pan X."/>
            <person name="You X."/>
            <person name="Zhang Y."/>
            <person name="Yang J."/>
            <person name="Li J."/>
            <person name="Zhang X."/>
            <person name="Liu S."/>
            <person name="Sun C."/>
            <person name="Yang J."/>
            <person name="Shi Q."/>
        </authorList>
    </citation>
    <scope>NUCLEOTIDE SEQUENCE [LARGE SCALE GENOMIC DNA]</scope>
    <source>
        <strain evidence="16">JWS20170419001</strain>
        <tissue evidence="16">Muscle</tissue>
    </source>
</reference>
<dbReference type="Pfam" id="PF00028">
    <property type="entry name" value="Cadherin"/>
    <property type="match status" value="5"/>
</dbReference>
<evidence type="ECO:0000256" key="12">
    <source>
        <dbReference type="PROSITE-ProRule" id="PRU00043"/>
    </source>
</evidence>
<comment type="subcellular location">
    <subcellularLocation>
        <location evidence="2">Cell membrane</location>
        <topology evidence="2">Single-pass type I membrane protein</topology>
    </subcellularLocation>
</comment>
<evidence type="ECO:0000256" key="8">
    <source>
        <dbReference type="ARBA" id="ARBA00022889"/>
    </source>
</evidence>
<evidence type="ECO:0000256" key="13">
    <source>
        <dbReference type="SAM" id="Phobius"/>
    </source>
</evidence>
<keyword evidence="7 12" id="KW-0106">Calcium</keyword>
<dbReference type="PRINTS" id="PR00205">
    <property type="entry name" value="CADHERIN"/>
</dbReference>
<dbReference type="OrthoDB" id="6252479at2759"/>
<dbReference type="PANTHER" id="PTHR24028:SF296">
    <property type="entry name" value="PROTOCADHERIN 1 GAMMA 11 PRECURSOR-RELATED"/>
    <property type="match status" value="1"/>
</dbReference>
<dbReference type="InterPro" id="IPR020894">
    <property type="entry name" value="Cadherin_CS"/>
</dbReference>
<evidence type="ECO:0000256" key="14">
    <source>
        <dbReference type="SAM" id="SignalP"/>
    </source>
</evidence>
<dbReference type="FunFam" id="2.60.40.60:FF:000018">
    <property type="entry name" value="Protocadherin gamma c3"/>
    <property type="match status" value="1"/>
</dbReference>
<dbReference type="EMBL" id="VCAZ01000123">
    <property type="protein sequence ID" value="TSV15245.1"/>
    <property type="molecule type" value="Genomic_DNA"/>
</dbReference>
<feature type="domain" description="Cadherin" evidence="15">
    <location>
        <begin position="132"/>
        <end position="240"/>
    </location>
</feature>
<keyword evidence="6" id="KW-0677">Repeat</keyword>
<dbReference type="FunFam" id="2.60.40.60:FF:000002">
    <property type="entry name" value="Protocadherin alpha 2"/>
    <property type="match status" value="1"/>
</dbReference>
<evidence type="ECO:0000256" key="5">
    <source>
        <dbReference type="ARBA" id="ARBA00022729"/>
    </source>
</evidence>
<evidence type="ECO:0000313" key="16">
    <source>
        <dbReference type="EMBL" id="TSV15245.1"/>
    </source>
</evidence>
<evidence type="ECO:0000256" key="3">
    <source>
        <dbReference type="ARBA" id="ARBA00022475"/>
    </source>
</evidence>
<evidence type="ECO:0000256" key="4">
    <source>
        <dbReference type="ARBA" id="ARBA00022692"/>
    </source>
</evidence>
<dbReference type="GO" id="GO:0005509">
    <property type="term" value="F:calcium ion binding"/>
    <property type="evidence" value="ECO:0007669"/>
    <property type="project" value="UniProtKB-UniRule"/>
</dbReference>
<comment type="function">
    <text evidence="1">Potential calcium-dependent cell-adhesion protein. May be involved in the establishment and maintenance of specific neuronal connections in the brain.</text>
</comment>
<evidence type="ECO:0000256" key="10">
    <source>
        <dbReference type="ARBA" id="ARBA00023136"/>
    </source>
</evidence>
<dbReference type="InterPro" id="IPR015919">
    <property type="entry name" value="Cadherin-like_sf"/>
</dbReference>
<proteinExistence type="predicted"/>
<dbReference type="Gene3D" id="2.60.40.60">
    <property type="entry name" value="Cadherins"/>
    <property type="match status" value="6"/>
</dbReference>
<protein>
    <submittedName>
        <fullName evidence="16">Protocadherin gamma-A10</fullName>
    </submittedName>
</protein>
<feature type="domain" description="Cadherin" evidence="15">
    <location>
        <begin position="26"/>
        <end position="131"/>
    </location>
</feature>
<dbReference type="GO" id="GO:0005886">
    <property type="term" value="C:plasma membrane"/>
    <property type="evidence" value="ECO:0007669"/>
    <property type="project" value="UniProtKB-SubCell"/>
</dbReference>
<dbReference type="InterPro" id="IPR002126">
    <property type="entry name" value="Cadherin-like_dom"/>
</dbReference>
<feature type="domain" description="Cadherin" evidence="15">
    <location>
        <begin position="353"/>
        <end position="450"/>
    </location>
</feature>
<comment type="caution">
    <text evidence="16">The sequence shown here is derived from an EMBL/GenBank/DDBJ whole genome shotgun (WGS) entry which is preliminary data.</text>
</comment>
<feature type="chain" id="PRO_5021857016" evidence="14">
    <location>
        <begin position="29"/>
        <end position="807"/>
    </location>
</feature>
<evidence type="ECO:0000313" key="17">
    <source>
        <dbReference type="Proteomes" id="UP000319801"/>
    </source>
</evidence>
<keyword evidence="11" id="KW-0325">Glycoprotein</keyword>
<keyword evidence="4 13" id="KW-0812">Transmembrane</keyword>
<dbReference type="PROSITE" id="PS50268">
    <property type="entry name" value="CADHERIN_2"/>
    <property type="match status" value="6"/>
</dbReference>
<organism evidence="16 17">
    <name type="scientific">Bagarius yarrelli</name>
    <name type="common">Goonch</name>
    <name type="synonym">Bagrus yarrelli</name>
    <dbReference type="NCBI Taxonomy" id="175774"/>
    <lineage>
        <taxon>Eukaryota</taxon>
        <taxon>Metazoa</taxon>
        <taxon>Chordata</taxon>
        <taxon>Craniata</taxon>
        <taxon>Vertebrata</taxon>
        <taxon>Euteleostomi</taxon>
        <taxon>Actinopterygii</taxon>
        <taxon>Neopterygii</taxon>
        <taxon>Teleostei</taxon>
        <taxon>Ostariophysi</taxon>
        <taxon>Siluriformes</taxon>
        <taxon>Sisoridae</taxon>
        <taxon>Sisorinae</taxon>
        <taxon>Bagarius</taxon>
    </lineage>
</organism>
<feature type="domain" description="Cadherin" evidence="15">
    <location>
        <begin position="575"/>
        <end position="672"/>
    </location>
</feature>
<dbReference type="InterPro" id="IPR032455">
    <property type="entry name" value="Cadherin_C"/>
</dbReference>
<sequence length="807" mass="88742">MARWLLCSTRHWQVVLCLIASAVTLTGAQIRYSIPEEQYKGAFVGDVSQDLGLDLDRLRSGRARIITGDNQYVELERDKGILVVREKIDREKICGETTPCSFTFEIILENPIELHRVTVEITDVNDHAPSFNKNEIKFKISESAAVGARFVLGSAEDPDVGLNALQSYHLSENSHFVLKQHARPDGVKYAEMVLQKPLDREQNAQLHLTLTAVDGGNPQKTGTVKIQVNVLDVNDNAPVFNQSVYKAKITENSPRGTYITTVNASDADTGTNGQIRYAFSNLKGNIGDVFSLDENSGIISVTGMIDFEKNKIFEIGIEAEDQGGLADSSKVVVEVVDVNDNAPVINIMSLIGSIAENAPSGTTVAVINIKDADSELNGQVTCSIEQTFPFELKSSITNYYTLVTKSELDRETVSEYNITVEATDSGNPALSTTKVLNLKVADVNDNAPVFSQSSYYTYVMENNSPGVSLCKVMAQDSDNNHNARVSFILEEKQINGSPASNYISINSETGVLSAVRSYDYEQLSKLVVHVKAQDGGSPPLSSNVTVTVSVQDQNDNAPQVLYPVQTGGSVVAEIVPRSADVGYLVTKVVAVDVDSGQNAWLSYRLQKVTDRALFEVGAQNGEIRTVRQVTDKDAVKQKLTVVVEDNGQPSRSAVVNINVAVADTFPEVLSEFTDFTHSKQYNDDLTFYLVLALAAVSFLFITTVVVIISVKIYRWRQSRLFYQSNLPVIPYYPPGYTDTGVTATLPHMYHYDACMTTDSRKSDCKYSTLGGKSVLVMEPSFTETMQHSLTDNNFTRHQDSHELVRIL</sequence>
<dbReference type="PROSITE" id="PS00232">
    <property type="entry name" value="CADHERIN_1"/>
    <property type="match status" value="3"/>
</dbReference>
<accession>A0A556V550</accession>
<dbReference type="InterPro" id="IPR050174">
    <property type="entry name" value="Protocadherin/Cadherin-CA"/>
</dbReference>
<evidence type="ECO:0000259" key="15">
    <source>
        <dbReference type="PROSITE" id="PS50268"/>
    </source>
</evidence>
<keyword evidence="9 13" id="KW-1133">Transmembrane helix</keyword>
<dbReference type="SUPFAM" id="SSF49313">
    <property type="entry name" value="Cadherin-like"/>
    <property type="match status" value="6"/>
</dbReference>
<keyword evidence="3" id="KW-1003">Cell membrane</keyword>
<feature type="domain" description="Cadherin" evidence="15">
    <location>
        <begin position="451"/>
        <end position="560"/>
    </location>
</feature>
<dbReference type="InterPro" id="IPR013164">
    <property type="entry name" value="Cadherin_N"/>
</dbReference>
<dbReference type="PANTHER" id="PTHR24028">
    <property type="entry name" value="CADHERIN-87A"/>
    <property type="match status" value="1"/>
</dbReference>
<dbReference type="Pfam" id="PF16492">
    <property type="entry name" value="Cadherin_C_2"/>
    <property type="match status" value="1"/>
</dbReference>
<dbReference type="SMART" id="SM00112">
    <property type="entry name" value="CA"/>
    <property type="match status" value="6"/>
</dbReference>
<dbReference type="Proteomes" id="UP000319801">
    <property type="component" value="Unassembled WGS sequence"/>
</dbReference>
<dbReference type="FunFam" id="2.60.40.60:FF:000129">
    <property type="entry name" value="protocadherin alpha-C2 isoform X1"/>
    <property type="match status" value="1"/>
</dbReference>